<dbReference type="Proteomes" id="UP001153321">
    <property type="component" value="Chromosome 1"/>
</dbReference>
<sequence length="97" mass="11258">MKRVSFLGKYHYNKNVYLDSKMALIGSVIRVFTRLMSMAIDHLIKAENIGNNLNFIRKMTDILCVLDPRTPLPYKAQPFIGVTLTRRPEAAWTQDRM</sequence>
<name>A0A9P0HT91_SPOLI</name>
<evidence type="ECO:0000313" key="1">
    <source>
        <dbReference type="EMBL" id="CAH1634911.1"/>
    </source>
</evidence>
<reference evidence="1" key="1">
    <citation type="submission" date="2022-02" db="EMBL/GenBank/DDBJ databases">
        <authorList>
            <person name="King R."/>
        </authorList>
    </citation>
    <scope>NUCLEOTIDE SEQUENCE</scope>
</reference>
<dbReference type="AlphaFoldDB" id="A0A9P0HT91"/>
<organism evidence="1 2">
    <name type="scientific">Spodoptera littoralis</name>
    <name type="common">Egyptian cotton leafworm</name>
    <dbReference type="NCBI Taxonomy" id="7109"/>
    <lineage>
        <taxon>Eukaryota</taxon>
        <taxon>Metazoa</taxon>
        <taxon>Ecdysozoa</taxon>
        <taxon>Arthropoda</taxon>
        <taxon>Hexapoda</taxon>
        <taxon>Insecta</taxon>
        <taxon>Pterygota</taxon>
        <taxon>Neoptera</taxon>
        <taxon>Endopterygota</taxon>
        <taxon>Lepidoptera</taxon>
        <taxon>Glossata</taxon>
        <taxon>Ditrysia</taxon>
        <taxon>Noctuoidea</taxon>
        <taxon>Noctuidae</taxon>
        <taxon>Amphipyrinae</taxon>
        <taxon>Spodoptera</taxon>
    </lineage>
</organism>
<gene>
    <name evidence="1" type="ORF">SPLIT_LOCUS273</name>
</gene>
<dbReference type="EMBL" id="LR824532">
    <property type="protein sequence ID" value="CAH1634911.1"/>
    <property type="molecule type" value="Genomic_DNA"/>
</dbReference>
<evidence type="ECO:0000313" key="2">
    <source>
        <dbReference type="Proteomes" id="UP001153321"/>
    </source>
</evidence>
<protein>
    <submittedName>
        <fullName evidence="1">Uncharacterized protein</fullName>
    </submittedName>
</protein>
<keyword evidence="2" id="KW-1185">Reference proteome</keyword>
<accession>A0A9P0HT91</accession>
<proteinExistence type="predicted"/>